<organism evidence="2 3">
    <name type="scientific">Sphingobacterium paucimobilis HER1398</name>
    <dbReference type="NCBI Taxonomy" id="1346330"/>
    <lineage>
        <taxon>Bacteria</taxon>
        <taxon>Pseudomonadati</taxon>
        <taxon>Bacteroidota</taxon>
        <taxon>Sphingobacteriia</taxon>
        <taxon>Sphingobacteriales</taxon>
        <taxon>Sphingobacteriaceae</taxon>
        <taxon>Sphingobacterium</taxon>
    </lineage>
</organism>
<evidence type="ECO:0000313" key="2">
    <source>
        <dbReference type="EMBL" id="ERJ60209.1"/>
    </source>
</evidence>
<dbReference type="Proteomes" id="UP000016584">
    <property type="component" value="Unassembled WGS sequence"/>
</dbReference>
<gene>
    <name evidence="2" type="ORF">M472_15730</name>
</gene>
<keyword evidence="3" id="KW-1185">Reference proteome</keyword>
<name>U2J5J6_9SPHI</name>
<proteinExistence type="predicted"/>
<comment type="caution">
    <text evidence="2">The sequence shown here is derived from an EMBL/GenBank/DDBJ whole genome shotgun (WGS) entry which is preliminary data.</text>
</comment>
<dbReference type="EMBL" id="ATDL01000007">
    <property type="protein sequence ID" value="ERJ60209.1"/>
    <property type="molecule type" value="Genomic_DNA"/>
</dbReference>
<accession>U2J5J6</accession>
<protein>
    <submittedName>
        <fullName evidence="2">Uncharacterized protein</fullName>
    </submittedName>
</protein>
<evidence type="ECO:0000313" key="3">
    <source>
        <dbReference type="Proteomes" id="UP000016584"/>
    </source>
</evidence>
<feature type="region of interest" description="Disordered" evidence="1">
    <location>
        <begin position="35"/>
        <end position="58"/>
    </location>
</feature>
<dbReference type="AlphaFoldDB" id="U2J5J6"/>
<dbReference type="STRING" id="1346330.M472_15730"/>
<reference evidence="2 3" key="1">
    <citation type="journal article" date="2013" name="Genome Announc.">
        <title>The Draft Genome Sequence of Sphingomonas paucimobilis Strain HER1398 (Proteobacteria), Host to the Giant PAU Phage, Indicates That It Is a Member of the Genus Sphingobacterium (Bacteroidetes).</title>
        <authorList>
            <person name="White R.A.III."/>
            <person name="Suttle C.A."/>
        </authorList>
    </citation>
    <scope>NUCLEOTIDE SEQUENCE [LARGE SCALE GENOMIC DNA]</scope>
    <source>
        <strain evidence="2 3">HER1398</strain>
    </source>
</reference>
<sequence>MGMFLLDKPRRCMVISLLKNMPLGNKNTSVEKVITGSEDANKKGSAETAEPFSIKKSK</sequence>
<evidence type="ECO:0000256" key="1">
    <source>
        <dbReference type="SAM" id="MobiDB-lite"/>
    </source>
</evidence>